<keyword evidence="3 6" id="KW-0812">Transmembrane</keyword>
<dbReference type="GO" id="GO:0005886">
    <property type="term" value="C:plasma membrane"/>
    <property type="evidence" value="ECO:0007669"/>
    <property type="project" value="UniProtKB-SubCell"/>
</dbReference>
<keyword evidence="5 6" id="KW-0472">Membrane</keyword>
<dbReference type="InterPro" id="IPR050189">
    <property type="entry name" value="MFS_Efflux_Transporters"/>
</dbReference>
<evidence type="ECO:0000313" key="8">
    <source>
        <dbReference type="EMBL" id="KUG51169.1"/>
    </source>
</evidence>
<feature type="transmembrane region" description="Helical" evidence="6">
    <location>
        <begin position="281"/>
        <end position="301"/>
    </location>
</feature>
<evidence type="ECO:0000256" key="3">
    <source>
        <dbReference type="ARBA" id="ARBA00022692"/>
    </source>
</evidence>
<dbReference type="PROSITE" id="PS50850">
    <property type="entry name" value="MFS"/>
    <property type="match status" value="1"/>
</dbReference>
<feature type="transmembrane region" description="Helical" evidence="6">
    <location>
        <begin position="176"/>
        <end position="196"/>
    </location>
</feature>
<feature type="transmembrane region" description="Helical" evidence="6">
    <location>
        <begin position="113"/>
        <end position="138"/>
    </location>
</feature>
<dbReference type="EMBL" id="LQBL01000033">
    <property type="protein sequence ID" value="KUG51169.1"/>
    <property type="molecule type" value="Genomic_DNA"/>
</dbReference>
<dbReference type="PANTHER" id="PTHR43124">
    <property type="entry name" value="PURINE EFFLUX PUMP PBUE"/>
    <property type="match status" value="1"/>
</dbReference>
<protein>
    <submittedName>
        <fullName evidence="8">MFS transporter</fullName>
    </submittedName>
</protein>
<sequence>MSATAQPVTERPPAGGQGPTLALAALILGGVGIGVAEFVTMGVLPQIATGLDVSIPTAGYAISAYALGVVVGAPVAAVGAARLPRRAVLVGLMLLFALANAAAALAPTLGTLVAARFVAGLPHAGFFGLASLVAISLAPPGRGGRAVGTVMLGIPIALLVGVPLGTWAGQVFGWRVSFWAVAVIGLLAAVLVHLWVPRTPSDRTRSRKAELRAFTSTQFWLTLAIGAIGFGGMFATYSYIAPTLTDVTGLAESWVPVFLLVYGVVSVVGTWLGGRLGDWSVLRTLVLTGVGSAAALLTFFWSSGALVPALLTVAAIGLFSSAWVIGLQLRLMQVAGPARTLGAAMNHASLNVANALGAWVGGLVIAAGYGYRAPALVGAALSVAGLVVLGVSLLVHRRHVEARAARADRTVREADLTR</sequence>
<feature type="transmembrane region" description="Helical" evidence="6">
    <location>
        <begin position="21"/>
        <end position="48"/>
    </location>
</feature>
<accession>A0A0W8I0L7</accession>
<dbReference type="Gene3D" id="1.20.1250.20">
    <property type="entry name" value="MFS general substrate transporter like domains"/>
    <property type="match status" value="1"/>
</dbReference>
<dbReference type="SUPFAM" id="SSF103473">
    <property type="entry name" value="MFS general substrate transporter"/>
    <property type="match status" value="1"/>
</dbReference>
<evidence type="ECO:0000256" key="1">
    <source>
        <dbReference type="ARBA" id="ARBA00004651"/>
    </source>
</evidence>
<feature type="transmembrane region" description="Helical" evidence="6">
    <location>
        <begin position="375"/>
        <end position="396"/>
    </location>
</feature>
<dbReference type="InterPro" id="IPR020846">
    <property type="entry name" value="MFS_dom"/>
</dbReference>
<feature type="transmembrane region" description="Helical" evidence="6">
    <location>
        <begin position="253"/>
        <end position="274"/>
    </location>
</feature>
<dbReference type="GO" id="GO:0022857">
    <property type="term" value="F:transmembrane transporter activity"/>
    <property type="evidence" value="ECO:0007669"/>
    <property type="project" value="InterPro"/>
</dbReference>
<gene>
    <name evidence="8" type="ORF">AVL62_12540</name>
</gene>
<dbReference type="AlphaFoldDB" id="A0A0W8I0L7"/>
<feature type="transmembrane region" description="Helical" evidence="6">
    <location>
        <begin position="217"/>
        <end position="241"/>
    </location>
</feature>
<dbReference type="PANTHER" id="PTHR43124:SF3">
    <property type="entry name" value="CHLORAMPHENICOL EFFLUX PUMP RV0191"/>
    <property type="match status" value="1"/>
</dbReference>
<feature type="transmembrane region" description="Helical" evidence="6">
    <location>
        <begin position="150"/>
        <end position="170"/>
    </location>
</feature>
<feature type="transmembrane region" description="Helical" evidence="6">
    <location>
        <begin position="60"/>
        <end position="80"/>
    </location>
</feature>
<name>A0A0W8I0L7_9MICO</name>
<proteinExistence type="predicted"/>
<dbReference type="InterPro" id="IPR011701">
    <property type="entry name" value="MFS"/>
</dbReference>
<dbReference type="STRING" id="767452.AVL62_12540"/>
<feature type="transmembrane region" description="Helical" evidence="6">
    <location>
        <begin position="348"/>
        <end position="369"/>
    </location>
</feature>
<comment type="subcellular location">
    <subcellularLocation>
        <location evidence="1">Cell membrane</location>
        <topology evidence="1">Multi-pass membrane protein</topology>
    </subcellularLocation>
</comment>
<feature type="domain" description="Major facilitator superfamily (MFS) profile" evidence="7">
    <location>
        <begin position="22"/>
        <end position="397"/>
    </location>
</feature>
<evidence type="ECO:0000256" key="6">
    <source>
        <dbReference type="SAM" id="Phobius"/>
    </source>
</evidence>
<keyword evidence="2" id="KW-1003">Cell membrane</keyword>
<keyword evidence="9" id="KW-1185">Reference proteome</keyword>
<comment type="caution">
    <text evidence="8">The sequence shown here is derived from an EMBL/GenBank/DDBJ whole genome shotgun (WGS) entry which is preliminary data.</text>
</comment>
<dbReference type="Proteomes" id="UP000054837">
    <property type="component" value="Unassembled WGS sequence"/>
</dbReference>
<evidence type="ECO:0000259" key="7">
    <source>
        <dbReference type="PROSITE" id="PS50850"/>
    </source>
</evidence>
<dbReference type="Pfam" id="PF07690">
    <property type="entry name" value="MFS_1"/>
    <property type="match status" value="1"/>
</dbReference>
<feature type="transmembrane region" description="Helical" evidence="6">
    <location>
        <begin position="307"/>
        <end position="327"/>
    </location>
</feature>
<evidence type="ECO:0000313" key="9">
    <source>
        <dbReference type="Proteomes" id="UP000054837"/>
    </source>
</evidence>
<feature type="transmembrane region" description="Helical" evidence="6">
    <location>
        <begin position="87"/>
        <end position="107"/>
    </location>
</feature>
<keyword evidence="4 6" id="KW-1133">Transmembrane helix</keyword>
<evidence type="ECO:0000256" key="2">
    <source>
        <dbReference type="ARBA" id="ARBA00022475"/>
    </source>
</evidence>
<evidence type="ECO:0000256" key="4">
    <source>
        <dbReference type="ARBA" id="ARBA00022989"/>
    </source>
</evidence>
<reference evidence="8 9" key="1">
    <citation type="submission" date="2015-12" db="EMBL/GenBank/DDBJ databases">
        <title>Serinicoccus chungangenesis strain CD08_5 genome sequencing and assembly.</title>
        <authorList>
            <person name="Chander A.M."/>
            <person name="Kaur G."/>
            <person name="Nair G.R."/>
            <person name="Dhawan D.K."/>
            <person name="Kochhar R.K."/>
            <person name="Mayilraj S."/>
            <person name="Bhadada S.K."/>
        </authorList>
    </citation>
    <scope>NUCLEOTIDE SEQUENCE [LARGE SCALE GENOMIC DNA]</scope>
    <source>
        <strain evidence="8 9">CD08_5</strain>
    </source>
</reference>
<dbReference type="CDD" id="cd17324">
    <property type="entry name" value="MFS_NepI_like"/>
    <property type="match status" value="1"/>
</dbReference>
<dbReference type="InterPro" id="IPR036259">
    <property type="entry name" value="MFS_trans_sf"/>
</dbReference>
<evidence type="ECO:0000256" key="5">
    <source>
        <dbReference type="ARBA" id="ARBA00023136"/>
    </source>
</evidence>
<organism evidence="8 9">
    <name type="scientific">Serinicoccus chungangensis</name>
    <dbReference type="NCBI Taxonomy" id="767452"/>
    <lineage>
        <taxon>Bacteria</taxon>
        <taxon>Bacillati</taxon>
        <taxon>Actinomycetota</taxon>
        <taxon>Actinomycetes</taxon>
        <taxon>Micrococcales</taxon>
        <taxon>Ornithinimicrobiaceae</taxon>
        <taxon>Serinicoccus</taxon>
    </lineage>
</organism>